<gene>
    <name evidence="2" type="ORF">F2Q68_00023597</name>
    <name evidence="3" type="ORF">F2Q70_00006923</name>
</gene>
<reference evidence="3" key="1">
    <citation type="submission" date="2019-12" db="EMBL/GenBank/DDBJ databases">
        <title>Genome sequencing and annotation of Brassica cretica.</title>
        <authorList>
            <person name="Studholme D.J."/>
            <person name="Sarris P.F."/>
        </authorList>
    </citation>
    <scope>NUCLEOTIDE SEQUENCE</scope>
    <source>
        <strain evidence="2">PFS-001/15</strain>
        <strain evidence="3">PFS-102/07</strain>
        <tissue evidence="3">Leaf</tissue>
    </source>
</reference>
<comment type="caution">
    <text evidence="3">The sequence shown here is derived from an EMBL/GenBank/DDBJ whole genome shotgun (WGS) entry which is preliminary data.</text>
</comment>
<protein>
    <submittedName>
        <fullName evidence="3">Uncharacterized protein</fullName>
    </submittedName>
</protein>
<keyword evidence="1" id="KW-0812">Transmembrane</keyword>
<keyword evidence="1" id="KW-1133">Transmembrane helix</keyword>
<dbReference type="EMBL" id="QGKY02001015">
    <property type="protein sequence ID" value="KAF2573570.1"/>
    <property type="molecule type" value="Genomic_DNA"/>
</dbReference>
<feature type="transmembrane region" description="Helical" evidence="1">
    <location>
        <begin position="21"/>
        <end position="37"/>
    </location>
</feature>
<dbReference type="EMBL" id="QGKW02002228">
    <property type="protein sequence ID" value="KAF2538877.1"/>
    <property type="molecule type" value="Genomic_DNA"/>
</dbReference>
<proteinExistence type="predicted"/>
<evidence type="ECO:0000313" key="3">
    <source>
        <dbReference type="EMBL" id="KAF2573570.1"/>
    </source>
</evidence>
<dbReference type="Proteomes" id="UP000712281">
    <property type="component" value="Unassembled WGS sequence"/>
</dbReference>
<accession>A0A8S9IU93</accession>
<keyword evidence="1" id="KW-0472">Membrane</keyword>
<organism evidence="3">
    <name type="scientific">Brassica cretica</name>
    <name type="common">Mustard</name>
    <dbReference type="NCBI Taxonomy" id="69181"/>
    <lineage>
        <taxon>Eukaryota</taxon>
        <taxon>Viridiplantae</taxon>
        <taxon>Streptophyta</taxon>
        <taxon>Embryophyta</taxon>
        <taxon>Tracheophyta</taxon>
        <taxon>Spermatophyta</taxon>
        <taxon>Magnoliopsida</taxon>
        <taxon>eudicotyledons</taxon>
        <taxon>Gunneridae</taxon>
        <taxon>Pentapetalae</taxon>
        <taxon>rosids</taxon>
        <taxon>malvids</taxon>
        <taxon>Brassicales</taxon>
        <taxon>Brassicaceae</taxon>
        <taxon>Brassiceae</taxon>
        <taxon>Brassica</taxon>
    </lineage>
</organism>
<evidence type="ECO:0000313" key="2">
    <source>
        <dbReference type="EMBL" id="KAF2538877.1"/>
    </source>
</evidence>
<evidence type="ECO:0000256" key="1">
    <source>
        <dbReference type="SAM" id="Phobius"/>
    </source>
</evidence>
<dbReference type="AlphaFoldDB" id="A0A8S9IU93"/>
<sequence length="67" mass="7300">MVVVRLVSKKGWLFQHLLRRLWVPGGGGSFSIAIVGFCFREAVASAASLAPAFVLGFFISPHLDLRV</sequence>
<name>A0A8S9IU93_BRACR</name>